<dbReference type="PANTHER" id="PTHR46401">
    <property type="entry name" value="GLYCOSYLTRANSFERASE WBBK-RELATED"/>
    <property type="match status" value="1"/>
</dbReference>
<evidence type="ECO:0000313" key="5">
    <source>
        <dbReference type="Proteomes" id="UP000320735"/>
    </source>
</evidence>
<evidence type="ECO:0000259" key="3">
    <source>
        <dbReference type="Pfam" id="PF13439"/>
    </source>
</evidence>
<gene>
    <name evidence="4" type="primary">mshA_7</name>
    <name evidence="4" type="ORF">CA54_53690</name>
</gene>
<dbReference type="Gene3D" id="3.40.50.2000">
    <property type="entry name" value="Glycogen Phosphorylase B"/>
    <property type="match status" value="2"/>
</dbReference>
<dbReference type="EC" id="2.4.1.250" evidence="4"/>
<dbReference type="InterPro" id="IPR001296">
    <property type="entry name" value="Glyco_trans_1"/>
</dbReference>
<protein>
    <submittedName>
        <fullName evidence="4">D-inositol 3-phosphate glycosyltransferase</fullName>
        <ecNumber evidence="4">2.4.1.250</ecNumber>
    </submittedName>
</protein>
<keyword evidence="4" id="KW-0328">Glycosyltransferase</keyword>
<dbReference type="PANTHER" id="PTHR46401:SF2">
    <property type="entry name" value="GLYCOSYLTRANSFERASE WBBK-RELATED"/>
    <property type="match status" value="1"/>
</dbReference>
<comment type="caution">
    <text evidence="4">The sequence shown here is derived from an EMBL/GenBank/DDBJ whole genome shotgun (WGS) entry which is preliminary data.</text>
</comment>
<dbReference type="OrthoDB" id="9801697at2"/>
<evidence type="ECO:0000313" key="4">
    <source>
        <dbReference type="EMBL" id="TWU06965.1"/>
    </source>
</evidence>
<proteinExistence type="predicted"/>
<evidence type="ECO:0000256" key="1">
    <source>
        <dbReference type="ARBA" id="ARBA00022679"/>
    </source>
</evidence>
<feature type="domain" description="Glycosyl transferase family 1" evidence="2">
    <location>
        <begin position="221"/>
        <end position="382"/>
    </location>
</feature>
<dbReference type="EMBL" id="SJPP01000003">
    <property type="protein sequence ID" value="TWU06965.1"/>
    <property type="molecule type" value="Genomic_DNA"/>
</dbReference>
<dbReference type="Proteomes" id="UP000320735">
    <property type="component" value="Unassembled WGS sequence"/>
</dbReference>
<dbReference type="GO" id="GO:0102710">
    <property type="term" value="F:D-inositol-3-phosphate glycosyltransferase activity"/>
    <property type="evidence" value="ECO:0007669"/>
    <property type="project" value="UniProtKB-EC"/>
</dbReference>
<dbReference type="SUPFAM" id="SSF53756">
    <property type="entry name" value="UDP-Glycosyltransferase/glycogen phosphorylase"/>
    <property type="match status" value="1"/>
</dbReference>
<name>A0A5C6B3T0_9PLAN</name>
<feature type="domain" description="Glycosyltransferase subfamily 4-like N-terminal" evidence="3">
    <location>
        <begin position="44"/>
        <end position="210"/>
    </location>
</feature>
<keyword evidence="5" id="KW-1185">Reference proteome</keyword>
<organism evidence="4 5">
    <name type="scientific">Symmachiella macrocystis</name>
    <dbReference type="NCBI Taxonomy" id="2527985"/>
    <lineage>
        <taxon>Bacteria</taxon>
        <taxon>Pseudomonadati</taxon>
        <taxon>Planctomycetota</taxon>
        <taxon>Planctomycetia</taxon>
        <taxon>Planctomycetales</taxon>
        <taxon>Planctomycetaceae</taxon>
        <taxon>Symmachiella</taxon>
    </lineage>
</organism>
<sequence length="432" mass="48793">MQSSHSVNPVLTPSSAEPTTCVVEGKEQSRAEMRVLFYLLFPGSGIGRYTHELLTHLSTQDDVDAELACLPTFHWLAEAEYKTWTGLREIGHSIAWRRRLRFLTAQFANPQLLCRRIDEQRADIVHFSNINHFSFPFWRRALDATGVKVVATVHDVRRQAAMVNRRYETHQLKNFYRRADALFVHSQAQADDLAEFAGINLEKLHVVPHGPYDYGLPSAARDTLRNKYGLPLDKQIALFFGNIRDEKNLTGLLKVLPVFRENLHLVVAGRAGAKGHCTIANYQALSRSLEISDSVTFIDGYIPDCDIPDLFQLCDWVALPYREHFTSQSGVLNVAAQYKRPVLVSSAPTFIETLNQCDIGVVTDADDAARLKMGVEEIMNRIQSRYEHAFEEYITQFGWEENAARTIEVYSALCGTTSVGTFPSTNPESQPN</sequence>
<dbReference type="AlphaFoldDB" id="A0A5C6B3T0"/>
<evidence type="ECO:0000259" key="2">
    <source>
        <dbReference type="Pfam" id="PF00534"/>
    </source>
</evidence>
<dbReference type="Pfam" id="PF00534">
    <property type="entry name" value="Glycos_transf_1"/>
    <property type="match status" value="1"/>
</dbReference>
<accession>A0A5C6B3T0</accession>
<dbReference type="Pfam" id="PF13439">
    <property type="entry name" value="Glyco_transf_4"/>
    <property type="match status" value="1"/>
</dbReference>
<dbReference type="GO" id="GO:0009103">
    <property type="term" value="P:lipopolysaccharide biosynthetic process"/>
    <property type="evidence" value="ECO:0007669"/>
    <property type="project" value="TreeGrafter"/>
</dbReference>
<keyword evidence="1 4" id="KW-0808">Transferase</keyword>
<dbReference type="InterPro" id="IPR028098">
    <property type="entry name" value="Glyco_trans_4-like_N"/>
</dbReference>
<reference evidence="4 5" key="1">
    <citation type="submission" date="2019-02" db="EMBL/GenBank/DDBJ databases">
        <title>Deep-cultivation of Planctomycetes and their phenomic and genomic characterization uncovers novel biology.</title>
        <authorList>
            <person name="Wiegand S."/>
            <person name="Jogler M."/>
            <person name="Boedeker C."/>
            <person name="Pinto D."/>
            <person name="Vollmers J."/>
            <person name="Rivas-Marin E."/>
            <person name="Kohn T."/>
            <person name="Peeters S.H."/>
            <person name="Heuer A."/>
            <person name="Rast P."/>
            <person name="Oberbeckmann S."/>
            <person name="Bunk B."/>
            <person name="Jeske O."/>
            <person name="Meyerdierks A."/>
            <person name="Storesund J.E."/>
            <person name="Kallscheuer N."/>
            <person name="Luecker S."/>
            <person name="Lage O.M."/>
            <person name="Pohl T."/>
            <person name="Merkel B.J."/>
            <person name="Hornburger P."/>
            <person name="Mueller R.-W."/>
            <person name="Bruemmer F."/>
            <person name="Labrenz M."/>
            <person name="Spormann A.M."/>
            <person name="Op Den Camp H."/>
            <person name="Overmann J."/>
            <person name="Amann R."/>
            <person name="Jetten M.S.M."/>
            <person name="Mascher T."/>
            <person name="Medema M.H."/>
            <person name="Devos D.P."/>
            <person name="Kaster A.-K."/>
            <person name="Ovreas L."/>
            <person name="Rohde M."/>
            <person name="Galperin M.Y."/>
            <person name="Jogler C."/>
        </authorList>
    </citation>
    <scope>NUCLEOTIDE SEQUENCE [LARGE SCALE GENOMIC DNA]</scope>
    <source>
        <strain evidence="4 5">CA54</strain>
    </source>
</reference>